<name>A0A5Q0BMQ2_9GAMM</name>
<dbReference type="KEGG" id="mmob:F6R98_05120"/>
<gene>
    <name evidence="1" type="ORF">F6R98_04005</name>
    <name evidence="2" type="ORF">F6R98_05120</name>
    <name evidence="3" type="ORF">F6R98_13410</name>
</gene>
<dbReference type="InterPro" id="IPR009057">
    <property type="entry name" value="Homeodomain-like_sf"/>
</dbReference>
<reference evidence="3 4" key="1">
    <citation type="submission" date="2019-09" db="EMBL/GenBank/DDBJ databases">
        <title>Ecophysiology of the spiral-shaped methanotroph Methylospira mobilis as revealed by the complete genome sequence.</title>
        <authorList>
            <person name="Oshkin I.Y."/>
            <person name="Dedysh S.N."/>
            <person name="Miroshnikov K."/>
            <person name="Danilova O.V."/>
            <person name="Hakobyan A."/>
            <person name="Liesack W."/>
        </authorList>
    </citation>
    <scope>NUCLEOTIDE SEQUENCE [LARGE SCALE GENOMIC DNA]</scope>
    <source>
        <strain evidence="3 4">Shm1</strain>
    </source>
</reference>
<dbReference type="AlphaFoldDB" id="A0A5Q0BMQ2"/>
<organism evidence="3 4">
    <name type="scientific">Candidatus Methylospira mobilis</name>
    <dbReference type="NCBI Taxonomy" id="1808979"/>
    <lineage>
        <taxon>Bacteria</taxon>
        <taxon>Pseudomonadati</taxon>
        <taxon>Pseudomonadota</taxon>
        <taxon>Gammaproteobacteria</taxon>
        <taxon>Methylococcales</taxon>
        <taxon>Methylococcaceae</taxon>
        <taxon>Candidatus Methylospira</taxon>
    </lineage>
</organism>
<proteinExistence type="predicted"/>
<sequence length="163" mass="18236">MKKRNIQKRNLLDQPLTSEEIETLEQLAKHHHYPDFRRRALGLLALNAGRSVADICEFLHVSDQPIYNWAKGWREKGIAGILSGHKGGAPVKLTQEMLDVAAEIACQEPLTLAKIAVRIAERFPDAPSFSLDRLAAGLKARGLSFKRNRLSLKKNGMKPGFSR</sequence>
<accession>A0A5Q0BMQ2</accession>
<evidence type="ECO:0000313" key="2">
    <source>
        <dbReference type="EMBL" id="QFY42085.1"/>
    </source>
</evidence>
<dbReference type="EMBL" id="CP044205">
    <property type="protein sequence ID" value="QFY41899.1"/>
    <property type="molecule type" value="Genomic_DNA"/>
</dbReference>
<dbReference type="InParanoid" id="A0A5Q0BMQ2"/>
<keyword evidence="4" id="KW-1185">Reference proteome</keyword>
<dbReference type="Proteomes" id="UP000325755">
    <property type="component" value="Chromosome"/>
</dbReference>
<dbReference type="EMBL" id="CP044205">
    <property type="protein sequence ID" value="QFY43494.1"/>
    <property type="molecule type" value="Genomic_DNA"/>
</dbReference>
<protein>
    <submittedName>
        <fullName evidence="3">Helix-turn-helix domain-containing protein</fullName>
    </submittedName>
</protein>
<dbReference type="KEGG" id="mmob:F6R98_13410"/>
<dbReference type="Pfam" id="PF13551">
    <property type="entry name" value="HTH_29"/>
    <property type="match status" value="1"/>
</dbReference>
<dbReference type="RefSeq" id="WP_153247883.1">
    <property type="nucleotide sequence ID" value="NZ_CP044205.1"/>
</dbReference>
<dbReference type="OrthoDB" id="5569046at2"/>
<dbReference type="EMBL" id="CP044205">
    <property type="protein sequence ID" value="QFY42085.1"/>
    <property type="molecule type" value="Genomic_DNA"/>
</dbReference>
<evidence type="ECO:0000313" key="3">
    <source>
        <dbReference type="EMBL" id="QFY43494.1"/>
    </source>
</evidence>
<dbReference type="SUPFAM" id="SSF46689">
    <property type="entry name" value="Homeodomain-like"/>
    <property type="match status" value="1"/>
</dbReference>
<evidence type="ECO:0000313" key="1">
    <source>
        <dbReference type="EMBL" id="QFY41899.1"/>
    </source>
</evidence>
<evidence type="ECO:0000313" key="4">
    <source>
        <dbReference type="Proteomes" id="UP000325755"/>
    </source>
</evidence>
<dbReference type="KEGG" id="mmob:F6R98_04005"/>